<comment type="similarity">
    <text evidence="1">Belongs to the UreF family.</text>
</comment>
<name>A4GJP3_9BACT</name>
<dbReference type="InterPro" id="IPR038277">
    <property type="entry name" value="UreF_sf"/>
</dbReference>
<evidence type="ECO:0000313" key="2">
    <source>
        <dbReference type="EMBL" id="ABL97338.1"/>
    </source>
</evidence>
<comment type="subcellular location">
    <subcellularLocation>
        <location evidence="1">Cytoplasm</location>
    </subcellularLocation>
</comment>
<dbReference type="Gene3D" id="1.10.4190.10">
    <property type="entry name" value="Urease accessory protein UreF"/>
    <property type="match status" value="1"/>
</dbReference>
<reference evidence="2" key="1">
    <citation type="journal article" date="2007" name="Environ. Microbiol.">
        <title>Proteorhodopsin photosystem gene clusters exhibit co-evolutionary trends and shared ancestry among diverse marine microbial phyla.</title>
        <authorList>
            <person name="McCarren J."/>
            <person name="Delong E.F."/>
        </authorList>
    </citation>
    <scope>NUCLEOTIDE SEQUENCE</scope>
</reference>
<dbReference type="InterPro" id="IPR002639">
    <property type="entry name" value="UreF"/>
</dbReference>
<evidence type="ECO:0000256" key="1">
    <source>
        <dbReference type="HAMAP-Rule" id="MF_01385"/>
    </source>
</evidence>
<keyword evidence="1" id="KW-0996">Nickel insertion</keyword>
<dbReference type="AlphaFoldDB" id="A4GJP3"/>
<keyword evidence="1" id="KW-0963">Cytoplasm</keyword>
<organism evidence="2">
    <name type="scientific">uncultured marine bacterium HF10_45G01</name>
    <dbReference type="NCBI Taxonomy" id="415446"/>
    <lineage>
        <taxon>Bacteria</taxon>
        <taxon>environmental samples</taxon>
    </lineage>
</organism>
<protein>
    <recommendedName>
        <fullName evidence="1">Urease accessory protein UreF</fullName>
    </recommendedName>
</protein>
<sequence length="226" mass="25817">MELVEPIAIDTKIKGKKDLKESLQILQTWFSPSFPVGSFSYSHGLEAMINDNFIKTKEDILDYLKCILKYGTGKNDTILMRHTYQGEELNELALSLCPSKERKMESIEMGNAFRKVLADSWDFNIKENTAYPIAVAKAAKHFDIPLNLTIVSYLQSFVSNLINVCIKHIPIGQKIGQDCIIQSYDLIREIEKESQNLNLEDLGGICFNSDIYSIKHENLKTRIYKT</sequence>
<comment type="function">
    <text evidence="1">Required for maturation of urease via the functional incorporation of the urease nickel metallocenter.</text>
</comment>
<dbReference type="GO" id="GO:0016151">
    <property type="term" value="F:nickel cation binding"/>
    <property type="evidence" value="ECO:0007669"/>
    <property type="project" value="UniProtKB-UniRule"/>
</dbReference>
<keyword evidence="1" id="KW-0143">Chaperone</keyword>
<gene>
    <name evidence="1" type="primary">ureF</name>
    <name evidence="2" type="ORF">ALOHA_HF1045G01.0005</name>
</gene>
<dbReference type="Pfam" id="PF01730">
    <property type="entry name" value="UreF"/>
    <property type="match status" value="1"/>
</dbReference>
<dbReference type="GO" id="GO:0005737">
    <property type="term" value="C:cytoplasm"/>
    <property type="evidence" value="ECO:0007669"/>
    <property type="project" value="UniProtKB-SubCell"/>
</dbReference>
<comment type="subunit">
    <text evidence="1">UreD, UreF and UreG form a complex that acts as a GTP-hydrolysis-dependent molecular chaperone, activating the urease apoprotein by helping to assemble the nickel containing metallocenter of UreC. The UreE protein probably delivers the nickel.</text>
</comment>
<dbReference type="EMBL" id="EF107103">
    <property type="protein sequence ID" value="ABL97338.1"/>
    <property type="molecule type" value="Genomic_DNA"/>
</dbReference>
<proteinExistence type="inferred from homology"/>
<accession>A4GJP3</accession>
<dbReference type="HAMAP" id="MF_01385">
    <property type="entry name" value="UreF"/>
    <property type="match status" value="1"/>
</dbReference>
<dbReference type="PIRSF" id="PIRSF009467">
    <property type="entry name" value="Ureas_acces_UreF"/>
    <property type="match status" value="1"/>
</dbReference>